<evidence type="ECO:0000313" key="6">
    <source>
        <dbReference type="Proteomes" id="UP000265765"/>
    </source>
</evidence>
<dbReference type="GeneID" id="91280729"/>
<dbReference type="EMBL" id="CP032427">
    <property type="protein sequence ID" value="AYC37556.1"/>
    <property type="molecule type" value="Genomic_DNA"/>
</dbReference>
<dbReference type="Pfam" id="PF13556">
    <property type="entry name" value="HTH_30"/>
    <property type="match status" value="1"/>
</dbReference>
<dbReference type="InterPro" id="IPR051448">
    <property type="entry name" value="CdaR-like_regulators"/>
</dbReference>
<keyword evidence="5" id="KW-1185">Reference proteome</keyword>
<dbReference type="InterPro" id="IPR042070">
    <property type="entry name" value="PucR_C-HTH_sf"/>
</dbReference>
<dbReference type="InterPro" id="IPR012914">
    <property type="entry name" value="PucR_dom"/>
</dbReference>
<accession>A0A117PGS8</accession>
<reference evidence="4 5" key="1">
    <citation type="submission" date="2015-10" db="EMBL/GenBank/DDBJ databases">
        <title>Draft genome sequence of Streptomyces griseorubiginosus DSM 40469, type strain for the species Streptomyces griseorubiginosus.</title>
        <authorList>
            <person name="Ruckert C."/>
            <person name="Winkler A."/>
            <person name="Kalinowski J."/>
            <person name="Kampfer P."/>
            <person name="Glaeser S."/>
        </authorList>
    </citation>
    <scope>NUCLEOTIDE SEQUENCE [LARGE SCALE GENOMIC DNA]</scope>
    <source>
        <strain evidence="4 5">DSM 40469</strain>
    </source>
</reference>
<dbReference type="Proteomes" id="UP000054375">
    <property type="component" value="Unassembled WGS sequence"/>
</dbReference>
<dbReference type="Gene3D" id="1.10.10.2840">
    <property type="entry name" value="PucR C-terminal helix-turn-helix domain"/>
    <property type="match status" value="1"/>
</dbReference>
<dbReference type="AlphaFoldDB" id="A0A117PGS8"/>
<sequence length="523" mass="55972">MSTTLEPLEPLESMEPTLSVRQVLMLERVLAGEPEVVAGAGQLDRAVRWVHVAEAADVGVMLSGGEMVLTTGVLLAGDDDKQAEYIQSLHRAEAAAVVLGLGRAFPAPPDAMRRAAERCGLPMVVLHRPFPFAELTEEVQARLVRRKFAAVSMSEAVRTALTGLITAGAPLQHLLDEIAHHSGCPVVVTNLAHRVLATAGERSAVDDVLRDWERIARQAGGSEGDGWIRAELGGRGERWGQIMLCGYRGDTATGRLLADRAAESLVLHRMLGGTSAHTWEEQSAQSLLTDLVSGVVPARQLLPRARAAGLPVNRRTFVPLVVRDGDPAELDRVLRLLGLPGIVAELADGATAVLLSLARDQDATVLTANFAARLAGTVVAAADPRTAWDDVPAGMREARHVADAVASGALDLPAVVRLKDVHLRGLIRLLRDDPHVQSFAERELDGLLCDSGSGSADDLLAVLRTYLATGRNKSRTAQLHHVSRPALYRRLEAIQGRLGVDLDDFEQAASVHIALLAHDAQQS</sequence>
<dbReference type="KEGG" id="sge:DWG14_01774"/>
<name>A0A117PGS8_9ACTN</name>
<dbReference type="PANTHER" id="PTHR33744:SF1">
    <property type="entry name" value="DNA-BINDING TRANSCRIPTIONAL ACTIVATOR ADER"/>
    <property type="match status" value="1"/>
</dbReference>
<dbReference type="Pfam" id="PF07905">
    <property type="entry name" value="PucR"/>
    <property type="match status" value="1"/>
</dbReference>
<dbReference type="PANTHER" id="PTHR33744">
    <property type="entry name" value="CARBOHYDRATE DIACID REGULATOR"/>
    <property type="match status" value="1"/>
</dbReference>
<dbReference type="InterPro" id="IPR025736">
    <property type="entry name" value="PucR_C-HTH_dom"/>
</dbReference>
<evidence type="ECO:0000259" key="2">
    <source>
        <dbReference type="Pfam" id="PF13556"/>
    </source>
</evidence>
<evidence type="ECO:0000313" key="3">
    <source>
        <dbReference type="EMBL" id="AYC37556.1"/>
    </source>
</evidence>
<evidence type="ECO:0000259" key="1">
    <source>
        <dbReference type="Pfam" id="PF07905"/>
    </source>
</evidence>
<accession>A0A124HY42</accession>
<dbReference type="OrthoDB" id="2973014at2"/>
<organism evidence="4 5">
    <name type="scientific">Streptomyces griseorubiginosus</name>
    <dbReference type="NCBI Taxonomy" id="67304"/>
    <lineage>
        <taxon>Bacteria</taxon>
        <taxon>Bacillati</taxon>
        <taxon>Actinomycetota</taxon>
        <taxon>Actinomycetes</taxon>
        <taxon>Kitasatosporales</taxon>
        <taxon>Streptomycetaceae</taxon>
        <taxon>Streptomyces</taxon>
    </lineage>
</organism>
<reference evidence="3 6" key="2">
    <citation type="submission" date="2018-09" db="EMBL/GenBank/DDBJ databases">
        <title>Production of Trimethoprim by Streptomyces sp. 3E-1.</title>
        <authorList>
            <person name="Kang H.J."/>
            <person name="Kim S.B."/>
        </authorList>
    </citation>
    <scope>NUCLEOTIDE SEQUENCE [LARGE SCALE GENOMIC DNA]</scope>
    <source>
        <strain evidence="3 6">3E-1</strain>
    </source>
</reference>
<dbReference type="Proteomes" id="UP000265765">
    <property type="component" value="Chromosome"/>
</dbReference>
<dbReference type="EMBL" id="LMWV01000014">
    <property type="protein sequence ID" value="KUN66704.1"/>
    <property type="molecule type" value="Genomic_DNA"/>
</dbReference>
<protein>
    <submittedName>
        <fullName evidence="4">PucR family transcriptional regulator</fullName>
    </submittedName>
    <submittedName>
        <fullName evidence="3">Transcriptional activator PmfR</fullName>
    </submittedName>
</protein>
<evidence type="ECO:0000313" key="4">
    <source>
        <dbReference type="EMBL" id="KUN66704.1"/>
    </source>
</evidence>
<feature type="domain" description="Purine catabolism PurC-like" evidence="1">
    <location>
        <begin position="24"/>
        <end position="142"/>
    </location>
</feature>
<proteinExistence type="predicted"/>
<evidence type="ECO:0000313" key="5">
    <source>
        <dbReference type="Proteomes" id="UP000054375"/>
    </source>
</evidence>
<feature type="domain" description="PucR C-terminal helix-turn-helix" evidence="2">
    <location>
        <begin position="459"/>
        <end position="517"/>
    </location>
</feature>
<dbReference type="RefSeq" id="WP_062021249.1">
    <property type="nucleotide sequence ID" value="NZ_CP032427.1"/>
</dbReference>
<gene>
    <name evidence="3" type="primary">pmfR_2</name>
    <name evidence="4" type="ORF">AQJ54_15905</name>
    <name evidence="3" type="ORF">DWG14_01774</name>
</gene>